<dbReference type="EMBL" id="GGEC01017270">
    <property type="protein sequence ID" value="MBW97753.1"/>
    <property type="molecule type" value="Transcribed_RNA"/>
</dbReference>
<accession>A0A2P2JWA8</accession>
<reference evidence="1" key="1">
    <citation type="submission" date="2018-02" db="EMBL/GenBank/DDBJ databases">
        <title>Rhizophora mucronata_Transcriptome.</title>
        <authorList>
            <person name="Meera S.P."/>
            <person name="Sreeshan A."/>
            <person name="Augustine A."/>
        </authorList>
    </citation>
    <scope>NUCLEOTIDE SEQUENCE</scope>
    <source>
        <tissue evidence="1">Leaf</tissue>
    </source>
</reference>
<dbReference type="EMBL" id="GGEC01017271">
    <property type="protein sequence ID" value="MBW97754.1"/>
    <property type="molecule type" value="Transcribed_RNA"/>
</dbReference>
<evidence type="ECO:0000313" key="1">
    <source>
        <dbReference type="EMBL" id="MBW97754.1"/>
    </source>
</evidence>
<sequence>MCYEKVLLYWFCENLVSSLSLGGFGFRPIDLSFGGNV</sequence>
<organism evidence="1">
    <name type="scientific">Rhizophora mucronata</name>
    <name type="common">Asiatic mangrove</name>
    <dbReference type="NCBI Taxonomy" id="61149"/>
    <lineage>
        <taxon>Eukaryota</taxon>
        <taxon>Viridiplantae</taxon>
        <taxon>Streptophyta</taxon>
        <taxon>Embryophyta</taxon>
        <taxon>Tracheophyta</taxon>
        <taxon>Spermatophyta</taxon>
        <taxon>Magnoliopsida</taxon>
        <taxon>eudicotyledons</taxon>
        <taxon>Gunneridae</taxon>
        <taxon>Pentapetalae</taxon>
        <taxon>rosids</taxon>
        <taxon>fabids</taxon>
        <taxon>Malpighiales</taxon>
        <taxon>Rhizophoraceae</taxon>
        <taxon>Rhizophora</taxon>
    </lineage>
</organism>
<proteinExistence type="predicted"/>
<protein>
    <submittedName>
        <fullName evidence="1">Uncharacterized protein</fullName>
    </submittedName>
</protein>
<name>A0A2P2JWA8_RHIMU</name>
<dbReference type="AlphaFoldDB" id="A0A2P2JWA8"/>